<sequence length="464" mass="50171">MGQNRGLSKPSVRAVRRFFVILLWIVVWQLASMVIGTDLLLAGPISTFTALVRDVVEPAFLSTVGFTLTRVMSGFILAFILALVLGILSASFSAVYEFIAPVLSAMKSVPVACIVVLLLIWIGSRNVSFVAVVFVALPALYFSVTEACSARDTSFDALLKTLRVSRIRRWLATTWPDLVPFLIASGKTCVGMSWKAGVAAELIGIPQGSMGDRVYQAKLLFDTADLFAWTIVVVLLAWASERLFLWLLGSSRTWALNAACLSRPGGDSQKFSKAAEIALHEVTVSYGDLVVGPFEIDADAGSRMVFTDPSGAGKTTAFRILLGFESAYDGEVLRPKSPSCMFQTTKLVEDMSAEANLVLACDGLLSYSDAQALLLELLPASALDRPVSELSGGMRRRVELARALAVSSDAVLLDEPFSSLDDLTRKNACEFVLRHLQGRTLLVASHDEGIAALLKAYEDRVLAS</sequence>
<evidence type="ECO:0000259" key="11">
    <source>
        <dbReference type="PROSITE" id="PS50928"/>
    </source>
</evidence>
<keyword evidence="5" id="KW-0547">Nucleotide-binding</keyword>
<dbReference type="Pfam" id="PF00528">
    <property type="entry name" value="BPD_transp_1"/>
    <property type="match status" value="1"/>
</dbReference>
<evidence type="ECO:0000256" key="1">
    <source>
        <dbReference type="ARBA" id="ARBA00004651"/>
    </source>
</evidence>
<dbReference type="InterPro" id="IPR035906">
    <property type="entry name" value="MetI-like_sf"/>
</dbReference>
<feature type="domain" description="ABC transporter" evidence="10">
    <location>
        <begin position="272"/>
        <end position="463"/>
    </location>
</feature>
<dbReference type="GO" id="GO:0005524">
    <property type="term" value="F:ATP binding"/>
    <property type="evidence" value="ECO:0007669"/>
    <property type="project" value="UniProtKB-KW"/>
</dbReference>
<comment type="caution">
    <text evidence="12">The sequence shown here is derived from an EMBL/GenBank/DDBJ whole genome shotgun (WGS) entry which is preliminary data.</text>
</comment>
<evidence type="ECO:0000256" key="5">
    <source>
        <dbReference type="ARBA" id="ARBA00022741"/>
    </source>
</evidence>
<proteinExistence type="inferred from homology"/>
<dbReference type="SUPFAM" id="SSF52540">
    <property type="entry name" value="P-loop containing nucleoside triphosphate hydrolases"/>
    <property type="match status" value="1"/>
</dbReference>
<dbReference type="InterPro" id="IPR003593">
    <property type="entry name" value="AAA+_ATPase"/>
</dbReference>
<dbReference type="InterPro" id="IPR003439">
    <property type="entry name" value="ABC_transporter-like_ATP-bd"/>
</dbReference>
<dbReference type="Pfam" id="PF00005">
    <property type="entry name" value="ABC_tran"/>
    <property type="match status" value="1"/>
</dbReference>
<dbReference type="PANTHER" id="PTHR30151">
    <property type="entry name" value="ALKANE SULFONATE ABC TRANSPORTER-RELATED, MEMBRANE SUBUNIT"/>
    <property type="match status" value="1"/>
</dbReference>
<feature type="transmembrane region" description="Helical" evidence="9">
    <location>
        <begin position="111"/>
        <end position="137"/>
    </location>
</feature>
<feature type="transmembrane region" description="Helical" evidence="9">
    <location>
        <begin position="21"/>
        <end position="51"/>
    </location>
</feature>
<accession>A0A9D1L4P7</accession>
<dbReference type="PROSITE" id="PS00211">
    <property type="entry name" value="ABC_TRANSPORTER_1"/>
    <property type="match status" value="1"/>
</dbReference>
<evidence type="ECO:0000256" key="7">
    <source>
        <dbReference type="ARBA" id="ARBA00022989"/>
    </source>
</evidence>
<dbReference type="GO" id="GO:0055085">
    <property type="term" value="P:transmembrane transport"/>
    <property type="evidence" value="ECO:0007669"/>
    <property type="project" value="InterPro"/>
</dbReference>
<evidence type="ECO:0000256" key="6">
    <source>
        <dbReference type="ARBA" id="ARBA00022840"/>
    </source>
</evidence>
<dbReference type="EMBL" id="DVMQ01000013">
    <property type="protein sequence ID" value="HIU24050.1"/>
    <property type="molecule type" value="Genomic_DNA"/>
</dbReference>
<dbReference type="InterPro" id="IPR000515">
    <property type="entry name" value="MetI-like"/>
</dbReference>
<reference evidence="12" key="1">
    <citation type="submission" date="2020-10" db="EMBL/GenBank/DDBJ databases">
        <authorList>
            <person name="Gilroy R."/>
        </authorList>
    </citation>
    <scope>NUCLEOTIDE SEQUENCE</scope>
    <source>
        <strain evidence="12">ChiHjej12B11-29160</strain>
    </source>
</reference>
<dbReference type="Gene3D" id="3.40.50.300">
    <property type="entry name" value="P-loop containing nucleotide triphosphate hydrolases"/>
    <property type="match status" value="1"/>
</dbReference>
<name>A0A9D1L4P7_9ACTN</name>
<gene>
    <name evidence="12" type="ORF">IAD17_03930</name>
</gene>
<keyword evidence="6 12" id="KW-0067">ATP-binding</keyword>
<dbReference type="PROSITE" id="PS50928">
    <property type="entry name" value="ABC_TM1"/>
    <property type="match status" value="1"/>
</dbReference>
<dbReference type="Gene3D" id="1.10.3720.10">
    <property type="entry name" value="MetI-like"/>
    <property type="match status" value="1"/>
</dbReference>
<keyword evidence="8 9" id="KW-0472">Membrane</keyword>
<evidence type="ECO:0000256" key="3">
    <source>
        <dbReference type="ARBA" id="ARBA00022475"/>
    </source>
</evidence>
<evidence type="ECO:0000313" key="12">
    <source>
        <dbReference type="EMBL" id="HIU24050.1"/>
    </source>
</evidence>
<keyword evidence="4 9" id="KW-0812">Transmembrane</keyword>
<comment type="similarity">
    <text evidence="9">Belongs to the binding-protein-dependent transport system permease family.</text>
</comment>
<keyword evidence="2 9" id="KW-0813">Transport</keyword>
<dbReference type="InterPro" id="IPR017871">
    <property type="entry name" value="ABC_transporter-like_CS"/>
</dbReference>
<dbReference type="PROSITE" id="PS50893">
    <property type="entry name" value="ABC_TRANSPORTER_2"/>
    <property type="match status" value="1"/>
</dbReference>
<evidence type="ECO:0000256" key="9">
    <source>
        <dbReference type="RuleBase" id="RU363032"/>
    </source>
</evidence>
<feature type="transmembrane region" description="Helical" evidence="9">
    <location>
        <begin position="226"/>
        <end position="248"/>
    </location>
</feature>
<dbReference type="PANTHER" id="PTHR30151:SF0">
    <property type="entry name" value="ABC TRANSPORTER PERMEASE PROTEIN MJ0413-RELATED"/>
    <property type="match status" value="1"/>
</dbReference>
<keyword evidence="7 9" id="KW-1133">Transmembrane helix</keyword>
<dbReference type="SMART" id="SM00382">
    <property type="entry name" value="AAA"/>
    <property type="match status" value="1"/>
</dbReference>
<organism evidence="12 13">
    <name type="scientific">Candidatus Coprovicinus avistercoris</name>
    <dbReference type="NCBI Taxonomy" id="2840754"/>
    <lineage>
        <taxon>Bacteria</taxon>
        <taxon>Bacillati</taxon>
        <taxon>Actinomycetota</taxon>
        <taxon>Coriobacteriia</taxon>
        <taxon>Coriobacteriales</taxon>
        <taxon>Coriobacteriaceae</taxon>
        <taxon>Coriobacteriaceae incertae sedis</taxon>
        <taxon>Candidatus Coprovicinus</taxon>
    </lineage>
</organism>
<reference evidence="12" key="2">
    <citation type="journal article" date="2021" name="PeerJ">
        <title>Extensive microbial diversity within the chicken gut microbiome revealed by metagenomics and culture.</title>
        <authorList>
            <person name="Gilroy R."/>
            <person name="Ravi A."/>
            <person name="Getino M."/>
            <person name="Pursley I."/>
            <person name="Horton D.L."/>
            <person name="Alikhan N.F."/>
            <person name="Baker D."/>
            <person name="Gharbi K."/>
            <person name="Hall N."/>
            <person name="Watson M."/>
            <person name="Adriaenssens E.M."/>
            <person name="Foster-Nyarko E."/>
            <person name="Jarju S."/>
            <person name="Secka A."/>
            <person name="Antonio M."/>
            <person name="Oren A."/>
            <person name="Chaudhuri R.R."/>
            <person name="La Ragione R."/>
            <person name="Hildebrand F."/>
            <person name="Pallen M.J."/>
        </authorList>
    </citation>
    <scope>NUCLEOTIDE SEQUENCE</scope>
    <source>
        <strain evidence="12">ChiHjej12B11-29160</strain>
    </source>
</reference>
<evidence type="ECO:0000256" key="8">
    <source>
        <dbReference type="ARBA" id="ARBA00023136"/>
    </source>
</evidence>
<comment type="subcellular location">
    <subcellularLocation>
        <location evidence="1 9">Cell membrane</location>
        <topology evidence="1 9">Multi-pass membrane protein</topology>
    </subcellularLocation>
</comment>
<evidence type="ECO:0000256" key="4">
    <source>
        <dbReference type="ARBA" id="ARBA00022692"/>
    </source>
</evidence>
<dbReference type="SUPFAM" id="SSF161098">
    <property type="entry name" value="MetI-like"/>
    <property type="match status" value="1"/>
</dbReference>
<feature type="transmembrane region" description="Helical" evidence="9">
    <location>
        <begin position="71"/>
        <end position="99"/>
    </location>
</feature>
<evidence type="ECO:0000259" key="10">
    <source>
        <dbReference type="PROSITE" id="PS50893"/>
    </source>
</evidence>
<dbReference type="InterPro" id="IPR027417">
    <property type="entry name" value="P-loop_NTPase"/>
</dbReference>
<dbReference type="AlphaFoldDB" id="A0A9D1L4P7"/>
<dbReference type="Proteomes" id="UP000824078">
    <property type="component" value="Unassembled WGS sequence"/>
</dbReference>
<evidence type="ECO:0000256" key="2">
    <source>
        <dbReference type="ARBA" id="ARBA00022448"/>
    </source>
</evidence>
<keyword evidence="3" id="KW-1003">Cell membrane</keyword>
<evidence type="ECO:0000313" key="13">
    <source>
        <dbReference type="Proteomes" id="UP000824078"/>
    </source>
</evidence>
<feature type="domain" description="ABC transmembrane type-1" evidence="11">
    <location>
        <begin position="64"/>
        <end position="244"/>
    </location>
</feature>
<dbReference type="GO" id="GO:0016887">
    <property type="term" value="F:ATP hydrolysis activity"/>
    <property type="evidence" value="ECO:0007669"/>
    <property type="project" value="InterPro"/>
</dbReference>
<protein>
    <submittedName>
        <fullName evidence="12">ATP-binding cassette domain-containing protein</fullName>
    </submittedName>
</protein>
<dbReference type="GO" id="GO:0005886">
    <property type="term" value="C:plasma membrane"/>
    <property type="evidence" value="ECO:0007669"/>
    <property type="project" value="UniProtKB-SubCell"/>
</dbReference>